<keyword evidence="5" id="KW-1185">Reference proteome</keyword>
<evidence type="ECO:0000313" key="5">
    <source>
        <dbReference type="Proteomes" id="UP001316803"/>
    </source>
</evidence>
<dbReference type="Gene3D" id="3.40.33.10">
    <property type="entry name" value="CAP"/>
    <property type="match status" value="1"/>
</dbReference>
<dbReference type="SMART" id="SM00198">
    <property type="entry name" value="SCP"/>
    <property type="match status" value="1"/>
</dbReference>
<dbReference type="Pfam" id="PF00188">
    <property type="entry name" value="CAP"/>
    <property type="match status" value="1"/>
</dbReference>
<feature type="region of interest" description="Disordered" evidence="1">
    <location>
        <begin position="44"/>
        <end position="109"/>
    </location>
</feature>
<feature type="compositionally biased region" description="Low complexity" evidence="1">
    <location>
        <begin position="71"/>
        <end position="87"/>
    </location>
</feature>
<evidence type="ECO:0000313" key="4">
    <source>
        <dbReference type="EMBL" id="KAK5951148.1"/>
    </source>
</evidence>
<dbReference type="CDD" id="cd05380">
    <property type="entry name" value="CAP_euk"/>
    <property type="match status" value="1"/>
</dbReference>
<evidence type="ECO:0000256" key="2">
    <source>
        <dbReference type="SAM" id="SignalP"/>
    </source>
</evidence>
<comment type="caution">
    <text evidence="4">The sequence shown here is derived from an EMBL/GenBank/DDBJ whole genome shotgun (WGS) entry which is preliminary data.</text>
</comment>
<evidence type="ECO:0000256" key="1">
    <source>
        <dbReference type="SAM" id="MobiDB-lite"/>
    </source>
</evidence>
<dbReference type="PROSITE" id="PS01009">
    <property type="entry name" value="CRISP_1"/>
    <property type="match status" value="1"/>
</dbReference>
<dbReference type="InterPro" id="IPR001283">
    <property type="entry name" value="CRISP-related"/>
</dbReference>
<sequence length="271" mass="28629">MKSVLFAASLLGSFVAASPLMEEKRYLVTSVIMETATVTVTAGRGWRPWDNSSPTDSNTVSLIEPTPTPSPSSTAEVTTTIIPSSPSSSPPPAEPTTAPPAETGTGSVSTYADPILKQHNIHRANHTVDALSWDENLASIAAEIASSCSYAHNTQAGGGGYGQNIGAGVPDEDIDKMITNQMYNDEMVLYPGYGGEPDMGNFERWGHFSQIVWKATTKVGCHTQYCPGGLAGVGSNVSPYFTVCNYQPVGNFGGQYVDNVLQPKGDAMVTV</sequence>
<feature type="compositionally biased region" description="Polar residues" evidence="1">
    <location>
        <begin position="50"/>
        <end position="61"/>
    </location>
</feature>
<feature type="compositionally biased region" description="Pro residues" evidence="1">
    <location>
        <begin position="88"/>
        <end position="98"/>
    </location>
</feature>
<dbReference type="InterPro" id="IPR014044">
    <property type="entry name" value="CAP_dom"/>
</dbReference>
<feature type="chain" id="PRO_5042869389" description="SCP domain-containing protein" evidence="2">
    <location>
        <begin position="18"/>
        <end position="271"/>
    </location>
</feature>
<reference evidence="4 5" key="1">
    <citation type="submission" date="2022-12" db="EMBL/GenBank/DDBJ databases">
        <title>Genomic features and morphological characterization of a novel Knufia sp. strain isolated from spacecraft assembly facility.</title>
        <authorList>
            <person name="Teixeira M."/>
            <person name="Chander A.M."/>
            <person name="Stajich J.E."/>
            <person name="Venkateswaran K."/>
        </authorList>
    </citation>
    <scope>NUCLEOTIDE SEQUENCE [LARGE SCALE GENOMIC DNA]</scope>
    <source>
        <strain evidence="4 5">FJI-L2-BK-P2</strain>
    </source>
</reference>
<dbReference type="Proteomes" id="UP001316803">
    <property type="component" value="Unassembled WGS sequence"/>
</dbReference>
<dbReference type="InterPro" id="IPR035940">
    <property type="entry name" value="CAP_sf"/>
</dbReference>
<dbReference type="GO" id="GO:0005576">
    <property type="term" value="C:extracellular region"/>
    <property type="evidence" value="ECO:0007669"/>
    <property type="project" value="InterPro"/>
</dbReference>
<keyword evidence="2" id="KW-0732">Signal</keyword>
<dbReference type="PANTHER" id="PTHR10334">
    <property type="entry name" value="CYSTEINE-RICH SECRETORY PROTEIN-RELATED"/>
    <property type="match status" value="1"/>
</dbReference>
<dbReference type="EMBL" id="JAKLMC020000022">
    <property type="protein sequence ID" value="KAK5951148.1"/>
    <property type="molecule type" value="Genomic_DNA"/>
</dbReference>
<feature type="domain" description="SCP" evidence="3">
    <location>
        <begin position="110"/>
        <end position="254"/>
    </location>
</feature>
<accession>A0AAN8ESD9</accession>
<proteinExistence type="predicted"/>
<dbReference type="SUPFAM" id="SSF55797">
    <property type="entry name" value="PR-1-like"/>
    <property type="match status" value="1"/>
</dbReference>
<dbReference type="FunFam" id="3.40.33.10:FF:000018">
    <property type="entry name" value="SCP-like extracellular protein, putative"/>
    <property type="match status" value="1"/>
</dbReference>
<dbReference type="PRINTS" id="PR00837">
    <property type="entry name" value="V5TPXLIKE"/>
</dbReference>
<organism evidence="4 5">
    <name type="scientific">Knufia fluminis</name>
    <dbReference type="NCBI Taxonomy" id="191047"/>
    <lineage>
        <taxon>Eukaryota</taxon>
        <taxon>Fungi</taxon>
        <taxon>Dikarya</taxon>
        <taxon>Ascomycota</taxon>
        <taxon>Pezizomycotina</taxon>
        <taxon>Eurotiomycetes</taxon>
        <taxon>Chaetothyriomycetidae</taxon>
        <taxon>Chaetothyriales</taxon>
        <taxon>Trichomeriaceae</taxon>
        <taxon>Knufia</taxon>
    </lineage>
</organism>
<dbReference type="InterPro" id="IPR018244">
    <property type="entry name" value="Allrgn_V5/Tpx1_CS"/>
</dbReference>
<feature type="signal peptide" evidence="2">
    <location>
        <begin position="1"/>
        <end position="17"/>
    </location>
</feature>
<name>A0AAN8ESD9_9EURO</name>
<evidence type="ECO:0000259" key="3">
    <source>
        <dbReference type="SMART" id="SM00198"/>
    </source>
</evidence>
<gene>
    <name evidence="4" type="ORF">OHC33_007901</name>
</gene>
<dbReference type="AlphaFoldDB" id="A0AAN8ESD9"/>
<protein>
    <recommendedName>
        <fullName evidence="3">SCP domain-containing protein</fullName>
    </recommendedName>
</protein>